<feature type="region of interest" description="Disordered" evidence="1">
    <location>
        <begin position="908"/>
        <end position="928"/>
    </location>
</feature>
<dbReference type="InterPro" id="IPR029058">
    <property type="entry name" value="AB_hydrolase_fold"/>
</dbReference>
<evidence type="ECO:0000313" key="3">
    <source>
        <dbReference type="EMBL" id="GBG67866.1"/>
    </source>
</evidence>
<dbReference type="EMBL" id="BFEA01000093">
    <property type="protein sequence ID" value="GBG67866.1"/>
    <property type="molecule type" value="Genomic_DNA"/>
</dbReference>
<dbReference type="SMART" id="SM00450">
    <property type="entry name" value="RHOD"/>
    <property type="match status" value="1"/>
</dbReference>
<feature type="region of interest" description="Disordered" evidence="1">
    <location>
        <begin position="843"/>
        <end position="886"/>
    </location>
</feature>
<feature type="region of interest" description="Disordered" evidence="1">
    <location>
        <begin position="243"/>
        <end position="282"/>
    </location>
</feature>
<dbReference type="AlphaFoldDB" id="A0A388KCY2"/>
<reference evidence="3 4" key="1">
    <citation type="journal article" date="2018" name="Cell">
        <title>The Chara Genome: Secondary Complexity and Implications for Plant Terrestrialization.</title>
        <authorList>
            <person name="Nishiyama T."/>
            <person name="Sakayama H."/>
            <person name="Vries J.D."/>
            <person name="Buschmann H."/>
            <person name="Saint-Marcoux D."/>
            <person name="Ullrich K.K."/>
            <person name="Haas F.B."/>
            <person name="Vanderstraeten L."/>
            <person name="Becker D."/>
            <person name="Lang D."/>
            <person name="Vosolsobe S."/>
            <person name="Rombauts S."/>
            <person name="Wilhelmsson P.K.I."/>
            <person name="Janitza P."/>
            <person name="Kern R."/>
            <person name="Heyl A."/>
            <person name="Rumpler F."/>
            <person name="Villalobos L.I.A.C."/>
            <person name="Clay J.M."/>
            <person name="Skokan R."/>
            <person name="Toyoda A."/>
            <person name="Suzuki Y."/>
            <person name="Kagoshima H."/>
            <person name="Schijlen E."/>
            <person name="Tajeshwar N."/>
            <person name="Catarino B."/>
            <person name="Hetherington A.J."/>
            <person name="Saltykova A."/>
            <person name="Bonnot C."/>
            <person name="Breuninger H."/>
            <person name="Symeonidi A."/>
            <person name="Radhakrishnan G.V."/>
            <person name="Van Nieuwerburgh F."/>
            <person name="Deforce D."/>
            <person name="Chang C."/>
            <person name="Karol K.G."/>
            <person name="Hedrich R."/>
            <person name="Ulvskov P."/>
            <person name="Glockner G."/>
            <person name="Delwiche C.F."/>
            <person name="Petrasek J."/>
            <person name="Van de Peer Y."/>
            <person name="Friml J."/>
            <person name="Beilby M."/>
            <person name="Dolan L."/>
            <person name="Kohara Y."/>
            <person name="Sugano S."/>
            <person name="Fujiyama A."/>
            <person name="Delaux P.-M."/>
            <person name="Quint M."/>
            <person name="TheiBen G."/>
            <person name="Hagemann M."/>
            <person name="Harholt J."/>
            <person name="Dunand C."/>
            <person name="Zachgo S."/>
            <person name="Langdale J."/>
            <person name="Maumus F."/>
            <person name="Straeten D.V.D."/>
            <person name="Gould S.B."/>
            <person name="Rensing S.A."/>
        </authorList>
    </citation>
    <scope>NUCLEOTIDE SEQUENCE [LARGE SCALE GENOMIC DNA]</scope>
    <source>
        <strain evidence="3 4">S276</strain>
    </source>
</reference>
<dbReference type="Proteomes" id="UP000265515">
    <property type="component" value="Unassembled WGS sequence"/>
</dbReference>
<dbReference type="OrthoDB" id="25002at2759"/>
<feature type="compositionally biased region" description="Low complexity" evidence="1">
    <location>
        <begin position="253"/>
        <end position="268"/>
    </location>
</feature>
<dbReference type="Gramene" id="GBG67866">
    <property type="protein sequence ID" value="GBG67866"/>
    <property type="gene ID" value="CBR_g985"/>
</dbReference>
<evidence type="ECO:0000313" key="4">
    <source>
        <dbReference type="Proteomes" id="UP000265515"/>
    </source>
</evidence>
<feature type="region of interest" description="Disordered" evidence="1">
    <location>
        <begin position="472"/>
        <end position="522"/>
    </location>
</feature>
<feature type="domain" description="Rhodanese" evidence="2">
    <location>
        <begin position="286"/>
        <end position="387"/>
    </location>
</feature>
<organism evidence="3 4">
    <name type="scientific">Chara braunii</name>
    <name type="common">Braun's stonewort</name>
    <dbReference type="NCBI Taxonomy" id="69332"/>
    <lineage>
        <taxon>Eukaryota</taxon>
        <taxon>Viridiplantae</taxon>
        <taxon>Streptophyta</taxon>
        <taxon>Charophyceae</taxon>
        <taxon>Charales</taxon>
        <taxon>Characeae</taxon>
        <taxon>Chara</taxon>
    </lineage>
</organism>
<accession>A0A388KCY2</accession>
<dbReference type="OMA" id="RTVLMYC"/>
<dbReference type="STRING" id="69332.A0A388KCY2"/>
<dbReference type="Pfam" id="PF12368">
    <property type="entry name" value="Rhodanese_C"/>
    <property type="match status" value="1"/>
</dbReference>
<dbReference type="PANTHER" id="PTHR43268">
    <property type="entry name" value="THIOSULFATE SULFURTRANSFERASE/RHODANESE-LIKE DOMAIN-CONTAINING PROTEIN 2"/>
    <property type="match status" value="1"/>
</dbReference>
<dbReference type="Gene3D" id="3.40.250.10">
    <property type="entry name" value="Rhodanese-like domain"/>
    <property type="match status" value="1"/>
</dbReference>
<name>A0A388KCY2_CHABU</name>
<gene>
    <name evidence="3" type="ORF">CBR_g985</name>
</gene>
<feature type="compositionally biased region" description="Basic and acidic residues" evidence="1">
    <location>
        <begin position="502"/>
        <end position="512"/>
    </location>
</feature>
<evidence type="ECO:0000256" key="1">
    <source>
        <dbReference type="SAM" id="MobiDB-lite"/>
    </source>
</evidence>
<keyword evidence="4" id="KW-1185">Reference proteome</keyword>
<dbReference type="InterPro" id="IPR040503">
    <property type="entry name" value="TRHO_N"/>
</dbReference>
<dbReference type="InterPro" id="IPR036873">
    <property type="entry name" value="Rhodanese-like_dom_sf"/>
</dbReference>
<dbReference type="InterPro" id="IPR005645">
    <property type="entry name" value="FSH-like_dom"/>
</dbReference>
<dbReference type="InterPro" id="IPR001763">
    <property type="entry name" value="Rhodanese-like_dom"/>
</dbReference>
<dbReference type="Pfam" id="PF17773">
    <property type="entry name" value="UPF0176_N"/>
    <property type="match status" value="1"/>
</dbReference>
<dbReference type="InterPro" id="IPR020936">
    <property type="entry name" value="TrhO"/>
</dbReference>
<protein>
    <recommendedName>
        <fullName evidence="2">Rhodanese domain-containing protein</fullName>
    </recommendedName>
</protein>
<dbReference type="Gene3D" id="3.40.50.1820">
    <property type="entry name" value="alpha/beta hydrolase"/>
    <property type="match status" value="2"/>
</dbReference>
<dbReference type="PANTHER" id="PTHR43268:SF6">
    <property type="entry name" value="THIOSULFATE SULFURTRANSFERASE_RHODANESE-LIKE DOMAIN-CONTAINING PROTEIN 2"/>
    <property type="match status" value="1"/>
</dbReference>
<sequence>MEKTETNTDTREGVLLYYKYVAIPTEDLQGVCDWMGDLCSSLGLRGRIRVAPDGINVTIGICQRPINSIVQAECGFQNLSVRIAKELVTLGLGQIEEEADLKNSGIPLSPEEFQKMLEDAASSSAHMDGGSTVTVDDGHCSSLSTEKTKDDEQCCPSVINATLPQLERQGSSALKGTRADTGLLQGDFECHPASILRNGDEEYDESAVVFDQPKLCRAMSSPPPDDSELGENEWRRLHGSVAHDENGTSVNHGGASSCTTCESSASPERGLPAAGAGGNAIVEQRDSKETVVLDVRNIYETRIGRFVPPPGVQFVDPQIRQFSDLPTWLDANEESLRGRRVMMYCTGGVRCERASAYLRSKGKDFQDVVQLRGGIHRYLESFPDGKFFSGKNFVFDHRVSVPSAHPTTVIGRCLECHSPYDDYSARCRCTTCRLLILICPDCQKRIEEEGSKSSKFVCELCRSKRHEGQQGDSMCRIQKGNGSCPSRGKSKSDSVQSALLRNETDEKREKKNPGRRKRKEDRKQLFRAACADGFHQSSISDGPTKDRLEAEQEEATPSWIFDDTEREENTMTEATEQNSICAGGKTVQSDHVGQPGVQLHGRERENVGADECPTDGVRDLRNCGGDSGMIPSLSGGFPFRSASLDSNDDYEHKKELEGEVNETTGIRLLTTAESHQHRLRILCLHGFRQNASSLQGRFAALRKKLRSIVDMVFVDAPHELPPIVVTNDDNPHAERVEGNPPTDGGIEIDKRSDRVVHLAPKPRYAWLIGCDTGESSQRGPVGSGKQFDAQQYKSQRDGWSSSFSHLAAICQQKGPFDGVLGFSQGAAVAAVLCALQMRNEQQKYSSADCERRPRFSELSPESLESQGKNLSAKHLSASPGLEGKDSSANNCIAKETSTAADAHITIHPCNGPPQKQQDRGGGVPEDCSSHSSAVAAAVSCHHVEDVSTAAAGSPSLAAAIHSPDDQRAIELDVVEPSRSLNLPDAHNPNRPHHHMGAFRTRSLVSERAAVRSPFDFRFVVLCSGFLSPAPEHVQLLRWAESKGGINIPSLHIFGGQEGSDRQISETESDRLAALFLQTQRKVVCHGFGHIVPSQREFVNQYVSFFKQFL</sequence>
<feature type="region of interest" description="Disordered" evidence="1">
    <location>
        <begin position="724"/>
        <end position="747"/>
    </location>
</feature>
<dbReference type="PROSITE" id="PS50206">
    <property type="entry name" value="RHODANESE_3"/>
    <property type="match status" value="1"/>
</dbReference>
<dbReference type="Gene3D" id="3.30.70.100">
    <property type="match status" value="1"/>
</dbReference>
<proteinExistence type="predicted"/>
<feature type="region of interest" description="Disordered" evidence="1">
    <location>
        <begin position="534"/>
        <end position="554"/>
    </location>
</feature>
<comment type="caution">
    <text evidence="3">The sequence shown here is derived from an EMBL/GenBank/DDBJ whole genome shotgun (WGS) entry which is preliminary data.</text>
</comment>
<dbReference type="SUPFAM" id="SSF52821">
    <property type="entry name" value="Rhodanese/Cell cycle control phosphatase"/>
    <property type="match status" value="1"/>
</dbReference>
<dbReference type="Pfam" id="PF03959">
    <property type="entry name" value="FSH1"/>
    <property type="match status" value="2"/>
</dbReference>
<dbReference type="InterPro" id="IPR022111">
    <property type="entry name" value="Rhodanese_C"/>
</dbReference>
<evidence type="ECO:0000259" key="2">
    <source>
        <dbReference type="PROSITE" id="PS50206"/>
    </source>
</evidence>